<dbReference type="InterPro" id="IPR029056">
    <property type="entry name" value="Ribokinase-like"/>
</dbReference>
<dbReference type="RefSeq" id="WP_386740582.1">
    <property type="nucleotide sequence ID" value="NZ_JBHSMG010000002.1"/>
</dbReference>
<keyword evidence="8" id="KW-1185">Reference proteome</keyword>
<evidence type="ECO:0000256" key="2">
    <source>
        <dbReference type="ARBA" id="ARBA00022679"/>
    </source>
</evidence>
<keyword evidence="3" id="KW-0547">Nucleotide-binding</keyword>
<keyword evidence="2 7" id="KW-0808">Transferase</keyword>
<gene>
    <name evidence="7" type="ORF">ACFPJ4_11585</name>
</gene>
<comment type="similarity">
    <text evidence="1">Belongs to the carbohydrate kinase PfkB family.</text>
</comment>
<accession>A0ABW0NU88</accession>
<evidence type="ECO:0000256" key="3">
    <source>
        <dbReference type="ARBA" id="ARBA00022741"/>
    </source>
</evidence>
<evidence type="ECO:0000313" key="8">
    <source>
        <dbReference type="Proteomes" id="UP001596039"/>
    </source>
</evidence>
<dbReference type="Proteomes" id="UP001596039">
    <property type="component" value="Unassembled WGS sequence"/>
</dbReference>
<dbReference type="PANTHER" id="PTHR43085">
    <property type="entry name" value="HEXOKINASE FAMILY MEMBER"/>
    <property type="match status" value="1"/>
</dbReference>
<evidence type="ECO:0000256" key="1">
    <source>
        <dbReference type="ARBA" id="ARBA00010688"/>
    </source>
</evidence>
<dbReference type="Gene3D" id="3.40.1190.20">
    <property type="match status" value="1"/>
</dbReference>
<dbReference type="PROSITE" id="PS00583">
    <property type="entry name" value="PFKB_KINASES_1"/>
    <property type="match status" value="1"/>
</dbReference>
<dbReference type="EC" id="2.7.1.-" evidence="7"/>
<comment type="caution">
    <text evidence="7">The sequence shown here is derived from an EMBL/GenBank/DDBJ whole genome shotgun (WGS) entry which is preliminary data.</text>
</comment>
<dbReference type="Pfam" id="PF00294">
    <property type="entry name" value="PfkB"/>
    <property type="match status" value="1"/>
</dbReference>
<proteinExistence type="inferred from homology"/>
<dbReference type="EMBL" id="JBHSMG010000002">
    <property type="protein sequence ID" value="MFC5502883.1"/>
    <property type="molecule type" value="Genomic_DNA"/>
</dbReference>
<name>A0ABW0NU88_9MICO</name>
<protein>
    <submittedName>
        <fullName evidence="7">Carbohydrate kinase family protein</fullName>
        <ecNumber evidence="7">2.7.1.-</ecNumber>
    </submittedName>
</protein>
<feature type="domain" description="Carbohydrate kinase PfkB" evidence="6">
    <location>
        <begin position="15"/>
        <end position="288"/>
    </location>
</feature>
<dbReference type="InterPro" id="IPR011611">
    <property type="entry name" value="PfkB_dom"/>
</dbReference>
<keyword evidence="4 7" id="KW-0418">Kinase</keyword>
<organism evidence="7 8">
    <name type="scientific">Lysinimonas soli</name>
    <dbReference type="NCBI Taxonomy" id="1074233"/>
    <lineage>
        <taxon>Bacteria</taxon>
        <taxon>Bacillati</taxon>
        <taxon>Actinomycetota</taxon>
        <taxon>Actinomycetes</taxon>
        <taxon>Micrococcales</taxon>
        <taxon>Microbacteriaceae</taxon>
        <taxon>Lysinimonas</taxon>
    </lineage>
</organism>
<evidence type="ECO:0000313" key="7">
    <source>
        <dbReference type="EMBL" id="MFC5502883.1"/>
    </source>
</evidence>
<dbReference type="PANTHER" id="PTHR43085:SF1">
    <property type="entry name" value="PSEUDOURIDINE KINASE-RELATED"/>
    <property type="match status" value="1"/>
</dbReference>
<keyword evidence="5" id="KW-0067">ATP-binding</keyword>
<dbReference type="InterPro" id="IPR050306">
    <property type="entry name" value="PfkB_Carbo_kinase"/>
</dbReference>
<dbReference type="InterPro" id="IPR002173">
    <property type="entry name" value="Carboh/pur_kinase_PfkB_CS"/>
</dbReference>
<sequence length="292" mass="31537">MSERSTVVIGDALVDELVRDDGNARREPGGSALNVAVGLSLLGVDSTLLAMVGDDPAGALLRAHLDRYRVEHRWSPAPFGTGIARSDRSDGEPRYSFNWASRHRAIRFDREVRRLLERAGTIVISGFPFDDEGQVAELLGLDRQPQGVLLIDPNPRTGLLTDRAAFVRGLESVARESELVKVSDEDLHLLYGTDLPRAVGRLLESGVRRLLVTHGAGGAELHLPGGSIRQAIVAIDGEIVDTMGAGDATFAVVCAAMIQGEPDDAEGWRTVLRTAMHHAAATIRHEGAVFRF</sequence>
<evidence type="ECO:0000259" key="6">
    <source>
        <dbReference type="Pfam" id="PF00294"/>
    </source>
</evidence>
<dbReference type="GO" id="GO:0016301">
    <property type="term" value="F:kinase activity"/>
    <property type="evidence" value="ECO:0007669"/>
    <property type="project" value="UniProtKB-KW"/>
</dbReference>
<reference evidence="8" key="1">
    <citation type="journal article" date="2019" name="Int. J. Syst. Evol. Microbiol.">
        <title>The Global Catalogue of Microorganisms (GCM) 10K type strain sequencing project: providing services to taxonomists for standard genome sequencing and annotation.</title>
        <authorList>
            <consortium name="The Broad Institute Genomics Platform"/>
            <consortium name="The Broad Institute Genome Sequencing Center for Infectious Disease"/>
            <person name="Wu L."/>
            <person name="Ma J."/>
        </authorList>
    </citation>
    <scope>NUCLEOTIDE SEQUENCE [LARGE SCALE GENOMIC DNA]</scope>
    <source>
        <strain evidence="8">CGMCC 4.6997</strain>
    </source>
</reference>
<dbReference type="SUPFAM" id="SSF53613">
    <property type="entry name" value="Ribokinase-like"/>
    <property type="match status" value="1"/>
</dbReference>
<evidence type="ECO:0000256" key="4">
    <source>
        <dbReference type="ARBA" id="ARBA00022777"/>
    </source>
</evidence>
<evidence type="ECO:0000256" key="5">
    <source>
        <dbReference type="ARBA" id="ARBA00022840"/>
    </source>
</evidence>